<feature type="transmembrane region" description="Helical" evidence="1">
    <location>
        <begin position="111"/>
        <end position="128"/>
    </location>
</feature>
<gene>
    <name evidence="2" type="ORF">CUROG_07945</name>
</gene>
<protein>
    <recommendedName>
        <fullName evidence="4">Integral membrane protein</fullName>
    </recommendedName>
</protein>
<name>A0A5J6ZBL3_9CORY</name>
<evidence type="ECO:0000256" key="1">
    <source>
        <dbReference type="SAM" id="Phobius"/>
    </source>
</evidence>
<dbReference type="OrthoDB" id="4775239at2"/>
<feature type="transmembrane region" description="Helical" evidence="1">
    <location>
        <begin position="61"/>
        <end position="80"/>
    </location>
</feature>
<proteinExistence type="predicted"/>
<evidence type="ECO:0000313" key="2">
    <source>
        <dbReference type="EMBL" id="QFQ02937.1"/>
    </source>
</evidence>
<evidence type="ECO:0008006" key="4">
    <source>
        <dbReference type="Google" id="ProtNLM"/>
    </source>
</evidence>
<dbReference type="RefSeq" id="WP_151903241.1">
    <property type="nucleotide sequence ID" value="NZ_CP045032.1"/>
</dbReference>
<keyword evidence="1" id="KW-0472">Membrane</keyword>
<organism evidence="2 3">
    <name type="scientific">Corynebacterium urogenitale</name>
    <dbReference type="NCBI Taxonomy" id="2487892"/>
    <lineage>
        <taxon>Bacteria</taxon>
        <taxon>Bacillati</taxon>
        <taxon>Actinomycetota</taxon>
        <taxon>Actinomycetes</taxon>
        <taxon>Mycobacteriales</taxon>
        <taxon>Corynebacteriaceae</taxon>
        <taxon>Corynebacterium</taxon>
    </lineage>
</organism>
<keyword evidence="3" id="KW-1185">Reference proteome</keyword>
<keyword evidence="1" id="KW-0812">Transmembrane</keyword>
<accession>A0A5J6ZBL3</accession>
<keyword evidence="1" id="KW-1133">Transmembrane helix</keyword>
<feature type="transmembrane region" description="Helical" evidence="1">
    <location>
        <begin position="87"/>
        <end position="105"/>
    </location>
</feature>
<dbReference type="Proteomes" id="UP000326711">
    <property type="component" value="Chromosome"/>
</dbReference>
<dbReference type="EMBL" id="CP045032">
    <property type="protein sequence ID" value="QFQ02937.1"/>
    <property type="molecule type" value="Genomic_DNA"/>
</dbReference>
<dbReference type="KEGG" id="cuo:CUROG_07945"/>
<feature type="transmembrane region" description="Helical" evidence="1">
    <location>
        <begin position="21"/>
        <end position="41"/>
    </location>
</feature>
<reference evidence="3" key="1">
    <citation type="submission" date="2019-10" db="EMBL/GenBank/DDBJ databases">
        <title>Complete genome sequence of Corynebacterium urogenitalis DSM 108747, isolated from the genital tract of a cow.</title>
        <authorList>
            <person name="Ruckert C."/>
            <person name="Ballas P."/>
            <person name="Wagener K."/>
            <person name="Drillich M."/>
            <person name="Kaempfer P."/>
            <person name="Busse H.-J."/>
            <person name="Ehling-Schulz M."/>
        </authorList>
    </citation>
    <scope>NUCLEOTIDE SEQUENCE [LARGE SCALE GENOMIC DNA]</scope>
    <source>
        <strain evidence="3">LMM 1652</strain>
    </source>
</reference>
<evidence type="ECO:0000313" key="3">
    <source>
        <dbReference type="Proteomes" id="UP000326711"/>
    </source>
</evidence>
<dbReference type="AlphaFoldDB" id="A0A5J6ZBL3"/>
<sequence length="141" mass="15274">MNERSAKNSQDRPTPPTPVRWAGVLGMIQGVMGLVFAIVLVVREASGFRDPGAVISGYGTAAWFIFFFGAILIAGFFLLTGRKWGRGPVVMLQLCLLGVAYYMFTSDRPELGAPTALMAIAGLVLLFNPRAVDWAASRYNS</sequence>